<comment type="subunit">
    <text evidence="1">Monomer.</text>
</comment>
<dbReference type="Gene3D" id="2.50.20.10">
    <property type="entry name" value="Lipoprotein localisation LolA/LolB/LppX"/>
    <property type="match status" value="1"/>
</dbReference>
<organism evidence="6 7">
    <name type="scientific">Dyella soli</name>
    <dbReference type="NCBI Taxonomy" id="522319"/>
    <lineage>
        <taxon>Bacteria</taxon>
        <taxon>Pseudomonadati</taxon>
        <taxon>Pseudomonadota</taxon>
        <taxon>Gammaproteobacteria</taxon>
        <taxon>Lysobacterales</taxon>
        <taxon>Rhodanobacteraceae</taxon>
        <taxon>Dyella</taxon>
    </lineage>
</organism>
<keyword evidence="7" id="KW-1185">Reference proteome</keyword>
<evidence type="ECO:0000256" key="5">
    <source>
        <dbReference type="SAM" id="SignalP"/>
    </source>
</evidence>
<feature type="chain" id="PRO_5020872207" evidence="5">
    <location>
        <begin position="21"/>
        <end position="204"/>
    </location>
</feature>
<accession>A0A4R0YTD0</accession>
<evidence type="ECO:0000313" key="6">
    <source>
        <dbReference type="EMBL" id="TCI12625.1"/>
    </source>
</evidence>
<dbReference type="InterPro" id="IPR004564">
    <property type="entry name" value="OM_lipoprot_carrier_LolA-like"/>
</dbReference>
<gene>
    <name evidence="6" type="ORF">EZM97_04555</name>
</gene>
<reference evidence="6 7" key="1">
    <citation type="submission" date="2019-02" db="EMBL/GenBank/DDBJ databases">
        <title>Dyella amyloliquefaciens sp. nov., isolated from forest soil.</title>
        <authorList>
            <person name="Gao Z.-H."/>
            <person name="Qiu L.-H."/>
        </authorList>
    </citation>
    <scope>NUCLEOTIDE SEQUENCE [LARGE SCALE GENOMIC DNA]</scope>
    <source>
        <strain evidence="6 7">KACC 12747</strain>
    </source>
</reference>
<dbReference type="AlphaFoldDB" id="A0A4R0YTD0"/>
<evidence type="ECO:0000313" key="7">
    <source>
        <dbReference type="Proteomes" id="UP000291822"/>
    </source>
</evidence>
<sequence>MRHLIAIVFALLAMVAVAHANEPDLLHQVVAQLGQHAQVRAAFTQTRENPALAQPQVSRGQLLFVTGQGMLWQVQAPYVETIALTHGRSSRVDEQGHPLSASSDRGVAQVSQMLDGLLAGQPDDALRQFSVEAEGSLQQWTLRFTPRQSRMARVLRKIELRGDTFLQKIQVDMQSGESTHIQFVETRDAGPLTVPEQRALGMPP</sequence>
<feature type="signal peptide" evidence="5">
    <location>
        <begin position="1"/>
        <end position="20"/>
    </location>
</feature>
<keyword evidence="2" id="KW-0813">Transport</keyword>
<comment type="caution">
    <text evidence="6">The sequence shown here is derived from an EMBL/GenBank/DDBJ whole genome shotgun (WGS) entry which is preliminary data.</text>
</comment>
<dbReference type="CDD" id="cd16325">
    <property type="entry name" value="LolA"/>
    <property type="match status" value="1"/>
</dbReference>
<dbReference type="RefSeq" id="WP_131150598.1">
    <property type="nucleotide sequence ID" value="NZ_SJTG01000001.1"/>
</dbReference>
<evidence type="ECO:0000256" key="3">
    <source>
        <dbReference type="ARBA" id="ARBA00022729"/>
    </source>
</evidence>
<proteinExistence type="predicted"/>
<dbReference type="EMBL" id="SJTG01000001">
    <property type="protein sequence ID" value="TCI12625.1"/>
    <property type="molecule type" value="Genomic_DNA"/>
</dbReference>
<evidence type="ECO:0000256" key="1">
    <source>
        <dbReference type="ARBA" id="ARBA00011245"/>
    </source>
</evidence>
<keyword evidence="4" id="KW-0653">Protein transport</keyword>
<keyword evidence="6" id="KW-0449">Lipoprotein</keyword>
<dbReference type="InterPro" id="IPR029046">
    <property type="entry name" value="LolA/LolB/LppX"/>
</dbReference>
<dbReference type="Proteomes" id="UP000291822">
    <property type="component" value="Unassembled WGS sequence"/>
</dbReference>
<evidence type="ECO:0000256" key="2">
    <source>
        <dbReference type="ARBA" id="ARBA00022448"/>
    </source>
</evidence>
<dbReference type="GO" id="GO:0015031">
    <property type="term" value="P:protein transport"/>
    <property type="evidence" value="ECO:0007669"/>
    <property type="project" value="UniProtKB-KW"/>
</dbReference>
<dbReference type="SUPFAM" id="SSF89392">
    <property type="entry name" value="Prokaryotic lipoproteins and lipoprotein localization factors"/>
    <property type="match status" value="1"/>
</dbReference>
<evidence type="ECO:0000256" key="4">
    <source>
        <dbReference type="ARBA" id="ARBA00022927"/>
    </source>
</evidence>
<protein>
    <submittedName>
        <fullName evidence="6">Outer membrane lipoprotein carrier protein LolA</fullName>
    </submittedName>
</protein>
<dbReference type="Pfam" id="PF19574">
    <property type="entry name" value="LolA_3"/>
    <property type="match status" value="1"/>
</dbReference>
<name>A0A4R0YTD0_9GAMM</name>
<keyword evidence="3 5" id="KW-0732">Signal</keyword>